<feature type="region of interest" description="Disordered" evidence="1">
    <location>
        <begin position="84"/>
        <end position="126"/>
    </location>
</feature>
<dbReference type="AlphaFoldDB" id="A0A1X2J2I4"/>
<keyword evidence="3" id="KW-1185">Reference proteome</keyword>
<evidence type="ECO:0000313" key="2">
    <source>
        <dbReference type="EMBL" id="ORZ26049.1"/>
    </source>
</evidence>
<dbReference type="EMBL" id="MCGE01000001">
    <property type="protein sequence ID" value="ORZ26049.1"/>
    <property type="molecule type" value="Genomic_DNA"/>
</dbReference>
<feature type="compositionally biased region" description="Low complexity" evidence="1">
    <location>
        <begin position="101"/>
        <end position="126"/>
    </location>
</feature>
<accession>A0A1X2J2I4</accession>
<dbReference type="OrthoDB" id="2270565at2759"/>
<reference evidence="2 3" key="1">
    <citation type="submission" date="2016-07" db="EMBL/GenBank/DDBJ databases">
        <title>Pervasive Adenine N6-methylation of Active Genes in Fungi.</title>
        <authorList>
            <consortium name="DOE Joint Genome Institute"/>
            <person name="Mondo S.J."/>
            <person name="Dannebaum R.O."/>
            <person name="Kuo R.C."/>
            <person name="Labutti K."/>
            <person name="Haridas S."/>
            <person name="Kuo A."/>
            <person name="Salamov A."/>
            <person name="Ahrendt S.R."/>
            <person name="Lipzen A."/>
            <person name="Sullivan W."/>
            <person name="Andreopoulos W.B."/>
            <person name="Clum A."/>
            <person name="Lindquist E."/>
            <person name="Daum C."/>
            <person name="Ramamoorthy G.K."/>
            <person name="Gryganskyi A."/>
            <person name="Culley D."/>
            <person name="Magnuson J.K."/>
            <person name="James T.Y."/>
            <person name="O'Malley M.A."/>
            <person name="Stajich J.E."/>
            <person name="Spatafora J.W."/>
            <person name="Visel A."/>
            <person name="Grigoriev I.V."/>
        </authorList>
    </citation>
    <scope>NUCLEOTIDE SEQUENCE [LARGE SCALE GENOMIC DNA]</scope>
    <source>
        <strain evidence="2 3">NRRL 1336</strain>
    </source>
</reference>
<gene>
    <name evidence="2" type="ORF">BCR42DRAFT_486114</name>
</gene>
<organism evidence="2 3">
    <name type="scientific">Absidia repens</name>
    <dbReference type="NCBI Taxonomy" id="90262"/>
    <lineage>
        <taxon>Eukaryota</taxon>
        <taxon>Fungi</taxon>
        <taxon>Fungi incertae sedis</taxon>
        <taxon>Mucoromycota</taxon>
        <taxon>Mucoromycotina</taxon>
        <taxon>Mucoromycetes</taxon>
        <taxon>Mucorales</taxon>
        <taxon>Cunninghamellaceae</taxon>
        <taxon>Absidia</taxon>
    </lineage>
</organism>
<evidence type="ECO:0000313" key="3">
    <source>
        <dbReference type="Proteomes" id="UP000193560"/>
    </source>
</evidence>
<comment type="caution">
    <text evidence="2">The sequence shown here is derived from an EMBL/GenBank/DDBJ whole genome shotgun (WGS) entry which is preliminary data.</text>
</comment>
<name>A0A1X2J2I4_9FUNG</name>
<proteinExistence type="predicted"/>
<sequence length="186" mass="20854">MQSLYKLASSSAPRSSLGQVRYASSFSNTSLPTSKSAGQLDSATLWSPLDGLPVNEFANLAFFSMDRPLLDLYNEDHSNWEHSNNWTPSAYQPYQPPPTPNTQHDLTPSSSKDPESTTSTSTTTTITLDISRTNGQLQVVSSEGLAQEQVADYLVAMQQRWEQQQKKRSLAKKRYLLRKKGFFEKN</sequence>
<dbReference type="Proteomes" id="UP000193560">
    <property type="component" value="Unassembled WGS sequence"/>
</dbReference>
<protein>
    <submittedName>
        <fullName evidence="2">Uncharacterized protein</fullName>
    </submittedName>
</protein>
<evidence type="ECO:0000256" key="1">
    <source>
        <dbReference type="SAM" id="MobiDB-lite"/>
    </source>
</evidence>